<dbReference type="eggNOG" id="ENOG5030IPV">
    <property type="taxonomic scope" value="Bacteria"/>
</dbReference>
<accession>D1CAV9</accession>
<dbReference type="InParanoid" id="D1CAV9"/>
<dbReference type="RefSeq" id="WP_012872946.1">
    <property type="nucleotide sequence ID" value="NC_013524.1"/>
</dbReference>
<dbReference type="InterPro" id="IPR045991">
    <property type="entry name" value="DUF5947"/>
</dbReference>
<dbReference type="AlphaFoldDB" id="D1CAV9"/>
<dbReference type="EMBL" id="CP001824">
    <property type="protein sequence ID" value="ACZ39906.1"/>
    <property type="molecule type" value="Genomic_DNA"/>
</dbReference>
<proteinExistence type="predicted"/>
<evidence type="ECO:0000313" key="2">
    <source>
        <dbReference type="Proteomes" id="UP000002027"/>
    </source>
</evidence>
<dbReference type="STRING" id="479434.Sthe_2491"/>
<reference evidence="2" key="1">
    <citation type="submission" date="2009-11" db="EMBL/GenBank/DDBJ databases">
        <title>The complete chromosome 2 of Sphaerobacter thermophilus DSM 20745.</title>
        <authorList>
            <person name="Lucas S."/>
            <person name="Copeland A."/>
            <person name="Lapidus A."/>
            <person name="Glavina del Rio T."/>
            <person name="Dalin E."/>
            <person name="Tice H."/>
            <person name="Bruce D."/>
            <person name="Goodwin L."/>
            <person name="Pitluck S."/>
            <person name="Kyrpides N."/>
            <person name="Mavromatis K."/>
            <person name="Ivanova N."/>
            <person name="Mikhailova N."/>
            <person name="LaButti K.M."/>
            <person name="Clum A."/>
            <person name="Sun H.I."/>
            <person name="Brettin T."/>
            <person name="Detter J.C."/>
            <person name="Han C."/>
            <person name="Larimer F."/>
            <person name="Land M."/>
            <person name="Hauser L."/>
            <person name="Markowitz V."/>
            <person name="Cheng J.F."/>
            <person name="Hugenholtz P."/>
            <person name="Woyke T."/>
            <person name="Wu D."/>
            <person name="Steenblock K."/>
            <person name="Schneider S."/>
            <person name="Pukall R."/>
            <person name="Goeker M."/>
            <person name="Klenk H.P."/>
            <person name="Eisen J.A."/>
        </authorList>
    </citation>
    <scope>NUCLEOTIDE SEQUENCE [LARGE SCALE GENOMIC DNA]</scope>
    <source>
        <strain evidence="2">ATCC 49802 / DSM 20745 / S 6022</strain>
    </source>
</reference>
<dbReference type="Proteomes" id="UP000002027">
    <property type="component" value="Chromosome 2"/>
</dbReference>
<protein>
    <submittedName>
        <fullName evidence="1">Uncharacterized protein</fullName>
    </submittedName>
</protein>
<reference evidence="1 2" key="2">
    <citation type="journal article" date="2010" name="Stand. Genomic Sci.">
        <title>Complete genome sequence of Desulfohalobium retbaense type strain (HR(100)).</title>
        <authorList>
            <person name="Spring S."/>
            <person name="Nolan M."/>
            <person name="Lapidus A."/>
            <person name="Glavina Del Rio T."/>
            <person name="Copeland A."/>
            <person name="Tice H."/>
            <person name="Cheng J.F."/>
            <person name="Lucas S."/>
            <person name="Land M."/>
            <person name="Chen F."/>
            <person name="Bruce D."/>
            <person name="Goodwin L."/>
            <person name="Pitluck S."/>
            <person name="Ivanova N."/>
            <person name="Mavromatis K."/>
            <person name="Mikhailova N."/>
            <person name="Pati A."/>
            <person name="Chen A."/>
            <person name="Palaniappan K."/>
            <person name="Hauser L."/>
            <person name="Chang Y.J."/>
            <person name="Jeffries C.D."/>
            <person name="Munk C."/>
            <person name="Kiss H."/>
            <person name="Chain P."/>
            <person name="Han C."/>
            <person name="Brettin T."/>
            <person name="Detter J.C."/>
            <person name="Schuler E."/>
            <person name="Goker M."/>
            <person name="Rohde M."/>
            <person name="Bristow J."/>
            <person name="Eisen J.A."/>
            <person name="Markowitz V."/>
            <person name="Hugenholtz P."/>
            <person name="Kyrpides N.C."/>
            <person name="Klenk H.P."/>
        </authorList>
    </citation>
    <scope>NUCLEOTIDE SEQUENCE [LARGE SCALE GENOMIC DNA]</scope>
    <source>
        <strain evidence="2">ATCC 49802 / DSM 20745 / S 6022</strain>
    </source>
</reference>
<dbReference type="Pfam" id="PF19372">
    <property type="entry name" value="DUF5947"/>
    <property type="match status" value="1"/>
</dbReference>
<name>D1CAV9_SPHTD</name>
<dbReference type="KEGG" id="sti:Sthe_2491"/>
<evidence type="ECO:0000313" key="1">
    <source>
        <dbReference type="EMBL" id="ACZ39906.1"/>
    </source>
</evidence>
<organism evidence="1 2">
    <name type="scientific">Sphaerobacter thermophilus (strain ATCC 49802 / DSM 20745 / KCCM 41009 / NCIMB 13125 / S 6022)</name>
    <dbReference type="NCBI Taxonomy" id="479434"/>
    <lineage>
        <taxon>Bacteria</taxon>
        <taxon>Pseudomonadati</taxon>
        <taxon>Thermomicrobiota</taxon>
        <taxon>Thermomicrobia</taxon>
        <taxon>Sphaerobacterales</taxon>
        <taxon>Sphaerobacterineae</taxon>
        <taxon>Sphaerobacteraceae</taxon>
        <taxon>Sphaerobacter</taxon>
    </lineage>
</organism>
<keyword evidence="2" id="KW-1185">Reference proteome</keyword>
<sequence length="213" mass="23582">MSDRGTPITRGNLAALRRYARPEPLERCDLCAEPIPAEHRHLLDVTARQFLCVCYACSLLFDREAASDGKYRLVSDRHLDLGGLPIDDAAWARLGVPVGMAFFAYSSPAGRMLAYYPSPMGATESEMDQAEWEALVAQQPILRTLQPDVEALLVNRARGARDAFIVPLDQCFALVGVVRQHWRGLSGGSQVWREIDAFFVALRSRSKPAPPAD</sequence>
<dbReference type="HOGENOM" id="CLU_085015_0_0_0"/>
<gene>
    <name evidence="1" type="ordered locus">Sthe_2491</name>
</gene>